<geneLocation type="plasmid" evidence="2 3">
    <name>pREB2</name>
</geneLocation>
<evidence type="ECO:0000313" key="3">
    <source>
        <dbReference type="Proteomes" id="UP000000268"/>
    </source>
</evidence>
<dbReference type="HOGENOM" id="CLU_3264087_0_0_3"/>
<evidence type="ECO:0000313" key="2">
    <source>
        <dbReference type="EMBL" id="ABW31731.1"/>
    </source>
</evidence>
<dbReference type="Pfam" id="PF01610">
    <property type="entry name" value="DDE_Tnp_ISL3"/>
    <property type="match status" value="1"/>
</dbReference>
<dbReference type="EMBL" id="CP000839">
    <property type="protein sequence ID" value="ABW31731.1"/>
    <property type="molecule type" value="Genomic_DNA"/>
</dbReference>
<protein>
    <recommendedName>
        <fullName evidence="1">Transposase IS204/IS1001/IS1096/IS1165 DDE domain-containing protein</fullName>
    </recommendedName>
</protein>
<accession>A8ZLW2</accession>
<proteinExistence type="predicted"/>
<keyword evidence="3" id="KW-1185">Reference proteome</keyword>
<dbReference type="InterPro" id="IPR002560">
    <property type="entry name" value="Transposase_DDE"/>
</dbReference>
<gene>
    <name evidence="2" type="ordered locus">AM1_B0004</name>
</gene>
<dbReference type="AlphaFoldDB" id="A8ZLW2"/>
<feature type="domain" description="Transposase IS204/IS1001/IS1096/IS1165 DDE" evidence="1">
    <location>
        <begin position="1"/>
        <end position="28"/>
    </location>
</feature>
<evidence type="ECO:0000259" key="1">
    <source>
        <dbReference type="Pfam" id="PF01610"/>
    </source>
</evidence>
<sequence length="41" mass="4913">MEGFNNRVKVLKRRCYGIFDIERLFQRISLDLNGYQTFAVT</sequence>
<dbReference type="KEGG" id="amr:AM1_B0004"/>
<reference evidence="2 3" key="1">
    <citation type="journal article" date="2008" name="Proc. Natl. Acad. Sci. U.S.A.">
        <title>Niche adaptation and genome expansion in the chlorophyll d-producing cyanobacterium Acaryochloris marina.</title>
        <authorList>
            <person name="Swingley W.D."/>
            <person name="Chen M."/>
            <person name="Cheung P.C."/>
            <person name="Conrad A.L."/>
            <person name="Dejesa L.C."/>
            <person name="Hao J."/>
            <person name="Honchak B.M."/>
            <person name="Karbach L.E."/>
            <person name="Kurdoglu A."/>
            <person name="Lahiri S."/>
            <person name="Mastrian S.D."/>
            <person name="Miyashita H."/>
            <person name="Page L."/>
            <person name="Ramakrishna P."/>
            <person name="Satoh S."/>
            <person name="Sattley W.M."/>
            <person name="Shimada Y."/>
            <person name="Taylor H.L."/>
            <person name="Tomo T."/>
            <person name="Tsuchiya T."/>
            <person name="Wang Z.T."/>
            <person name="Raymond J."/>
            <person name="Mimuro M."/>
            <person name="Blankenship R.E."/>
            <person name="Touchman J.W."/>
        </authorList>
    </citation>
    <scope>NUCLEOTIDE SEQUENCE [LARGE SCALE GENOMIC DNA]</scope>
    <source>
        <strain evidence="3">MBIC 11017</strain>
        <plasmid evidence="3">Plasmid pREB2</plasmid>
    </source>
</reference>
<organism evidence="2 3">
    <name type="scientific">Acaryochloris marina (strain MBIC 11017)</name>
    <dbReference type="NCBI Taxonomy" id="329726"/>
    <lineage>
        <taxon>Bacteria</taxon>
        <taxon>Bacillati</taxon>
        <taxon>Cyanobacteriota</taxon>
        <taxon>Cyanophyceae</taxon>
        <taxon>Acaryochloridales</taxon>
        <taxon>Acaryochloridaceae</taxon>
        <taxon>Acaryochloris</taxon>
    </lineage>
</organism>
<keyword evidence="2" id="KW-0614">Plasmid</keyword>
<dbReference type="Proteomes" id="UP000000268">
    <property type="component" value="Plasmid pREB2"/>
</dbReference>
<name>A8ZLW2_ACAM1</name>